<protein>
    <recommendedName>
        <fullName evidence="4">protein-serine/threonine phosphatase</fullName>
        <ecNumber evidence="4">3.1.3.16</ecNumber>
    </recommendedName>
</protein>
<keyword evidence="5" id="KW-0479">Metal-binding</keyword>
<evidence type="ECO:0000256" key="4">
    <source>
        <dbReference type="ARBA" id="ARBA00013081"/>
    </source>
</evidence>
<evidence type="ECO:0000256" key="7">
    <source>
        <dbReference type="ARBA" id="ARBA00022842"/>
    </source>
</evidence>
<dbReference type="Gene3D" id="3.60.40.10">
    <property type="entry name" value="PPM-type phosphatase domain"/>
    <property type="match status" value="1"/>
</dbReference>
<reference evidence="15" key="2">
    <citation type="submission" date="2018-04" db="EMBL/GenBank/DDBJ databases">
        <title>OnivRS2 (Oryza nivara Reference Sequence Version 2).</title>
        <authorList>
            <person name="Zhang J."/>
            <person name="Kudrna D."/>
            <person name="Lee S."/>
            <person name="Talag J."/>
            <person name="Rajasekar S."/>
            <person name="Welchert J."/>
            <person name="Hsing Y.-I."/>
            <person name="Wing R.A."/>
        </authorList>
    </citation>
    <scope>NUCLEOTIDE SEQUENCE [LARGE SCALE GENOMIC DNA]</scope>
    <source>
        <strain evidence="15">SL10</strain>
    </source>
</reference>
<evidence type="ECO:0000259" key="14">
    <source>
        <dbReference type="PROSITE" id="PS51746"/>
    </source>
</evidence>
<dbReference type="AlphaFoldDB" id="A0A0E0I4X0"/>
<evidence type="ECO:0000256" key="1">
    <source>
        <dbReference type="ARBA" id="ARBA00001936"/>
    </source>
</evidence>
<dbReference type="OMA" id="PAEASWH"/>
<keyword evidence="9" id="KW-0464">Manganese</keyword>
<dbReference type="CDD" id="cd00143">
    <property type="entry name" value="PP2Cc"/>
    <property type="match status" value="1"/>
</dbReference>
<reference evidence="15" key="1">
    <citation type="submission" date="2015-04" db="UniProtKB">
        <authorList>
            <consortium name="EnsemblPlants"/>
        </authorList>
    </citation>
    <scope>IDENTIFICATION</scope>
    <source>
        <strain evidence="15">SL10</strain>
    </source>
</reference>
<feature type="domain" description="PPM-type phosphatase" evidence="14">
    <location>
        <begin position="47"/>
        <end position="498"/>
    </location>
</feature>
<dbReference type="InterPro" id="IPR036457">
    <property type="entry name" value="PPM-type-like_dom_sf"/>
</dbReference>
<dbReference type="PROSITE" id="PS01032">
    <property type="entry name" value="PPM_1"/>
    <property type="match status" value="1"/>
</dbReference>
<evidence type="ECO:0000313" key="16">
    <source>
        <dbReference type="Proteomes" id="UP000006591"/>
    </source>
</evidence>
<keyword evidence="6 12" id="KW-0378">Hydrolase</keyword>
<evidence type="ECO:0000256" key="8">
    <source>
        <dbReference type="ARBA" id="ARBA00022912"/>
    </source>
</evidence>
<dbReference type="EnsemblPlants" id="ONIVA07G24170.1">
    <property type="protein sequence ID" value="ONIVA07G24170.1"/>
    <property type="gene ID" value="ONIVA07G24170"/>
</dbReference>
<proteinExistence type="inferred from homology"/>
<dbReference type="Pfam" id="PF00481">
    <property type="entry name" value="PP2C"/>
    <property type="match status" value="1"/>
</dbReference>
<dbReference type="GO" id="GO:0004722">
    <property type="term" value="F:protein serine/threonine phosphatase activity"/>
    <property type="evidence" value="ECO:0007669"/>
    <property type="project" value="UniProtKB-EC"/>
</dbReference>
<keyword evidence="7" id="KW-0460">Magnesium</keyword>
<evidence type="ECO:0000256" key="2">
    <source>
        <dbReference type="ARBA" id="ARBA00001946"/>
    </source>
</evidence>
<dbReference type="SMART" id="SM00332">
    <property type="entry name" value="PP2Cc"/>
    <property type="match status" value="1"/>
</dbReference>
<dbReference type="InterPro" id="IPR001932">
    <property type="entry name" value="PPM-type_phosphatase-like_dom"/>
</dbReference>
<dbReference type="InterPro" id="IPR000222">
    <property type="entry name" value="PP2C_BS"/>
</dbReference>
<evidence type="ECO:0000256" key="12">
    <source>
        <dbReference type="RuleBase" id="RU003465"/>
    </source>
</evidence>
<evidence type="ECO:0000256" key="11">
    <source>
        <dbReference type="ARBA" id="ARBA00048336"/>
    </source>
</evidence>
<feature type="region of interest" description="Disordered" evidence="13">
    <location>
        <begin position="537"/>
        <end position="572"/>
    </location>
</feature>
<dbReference type="STRING" id="4536.A0A0E0I4X0"/>
<dbReference type="PANTHER" id="PTHR47992">
    <property type="entry name" value="PROTEIN PHOSPHATASE"/>
    <property type="match status" value="1"/>
</dbReference>
<evidence type="ECO:0000256" key="5">
    <source>
        <dbReference type="ARBA" id="ARBA00022723"/>
    </source>
</evidence>
<evidence type="ECO:0000256" key="13">
    <source>
        <dbReference type="SAM" id="MobiDB-lite"/>
    </source>
</evidence>
<dbReference type="GO" id="GO:0046872">
    <property type="term" value="F:metal ion binding"/>
    <property type="evidence" value="ECO:0007669"/>
    <property type="project" value="UniProtKB-KW"/>
</dbReference>
<sequence>MGCAQGKCCVPRRQRGRGGGGAVGGRGGATLGRVAVPGAGLVLEYATLAVAGLYPDSPGRESQDAHLVATRFAGHPDLHLFAVFDGHGACGAACAGFARDALPRLLAGVGGGAGEEGGGRMVVVEDPAAAFREALPAANAEMHAADEVDDSMSGTTAVAALVAGGALHVANVGDSRAVAGVWREGRVAAEELSWDQTPFRADERARVKACGARVMSVEQVEGVRDPEAEGWVADEGDPPRVWARDGLYPGTAFTRSLGDQAAEAVGVIAEPEVKSVEITPAHLFFVVASDGVFEFLSSQDVVDMCVNLSAFGLYEASDVPRTGVAAKLMKCLNGFIQCVILETFKPNQRFFFLENGISPASTSKLDVHSQKPNQSMTLAYVLFRGSMKLLQWDTEVSLMLNAFVKITNTKTKWYMLVPIRILMSIVLHARVRKTSMYRDVYSLWITEHHQRFTDYSEGEVAAYEDPREACSAIAAESYKLWLEHENRTDDITIIIVHIRDSENPGPAGSQKMNGSSSGAVQPELTVFVPSEASHLNRDAATEMPSSSSGSPTEQHLSCVAPSPTHPLLGVGRTSETPKLIESERAMSQPAEASWHQRDGSCCCAMAVVLALQSVRHAPVANPLGAVARVFLRAPAD</sequence>
<evidence type="ECO:0000256" key="10">
    <source>
        <dbReference type="ARBA" id="ARBA00047761"/>
    </source>
</evidence>
<dbReference type="SUPFAM" id="SSF81606">
    <property type="entry name" value="PP2C-like"/>
    <property type="match status" value="1"/>
</dbReference>
<evidence type="ECO:0000256" key="9">
    <source>
        <dbReference type="ARBA" id="ARBA00023211"/>
    </source>
</evidence>
<organism evidence="15">
    <name type="scientific">Oryza nivara</name>
    <name type="common">Indian wild rice</name>
    <name type="synonym">Oryza sativa f. spontanea</name>
    <dbReference type="NCBI Taxonomy" id="4536"/>
    <lineage>
        <taxon>Eukaryota</taxon>
        <taxon>Viridiplantae</taxon>
        <taxon>Streptophyta</taxon>
        <taxon>Embryophyta</taxon>
        <taxon>Tracheophyta</taxon>
        <taxon>Spermatophyta</taxon>
        <taxon>Magnoliopsida</taxon>
        <taxon>Liliopsida</taxon>
        <taxon>Poales</taxon>
        <taxon>Poaceae</taxon>
        <taxon>BOP clade</taxon>
        <taxon>Oryzoideae</taxon>
        <taxon>Oryzeae</taxon>
        <taxon>Oryzinae</taxon>
        <taxon>Oryza</taxon>
    </lineage>
</organism>
<feature type="compositionally biased region" description="Polar residues" evidence="13">
    <location>
        <begin position="543"/>
        <end position="555"/>
    </location>
</feature>
<comment type="cofactor">
    <cofactor evidence="1">
        <name>Mn(2+)</name>
        <dbReference type="ChEBI" id="CHEBI:29035"/>
    </cofactor>
</comment>
<evidence type="ECO:0000256" key="6">
    <source>
        <dbReference type="ARBA" id="ARBA00022801"/>
    </source>
</evidence>
<dbReference type="InterPro" id="IPR015655">
    <property type="entry name" value="PP2C"/>
</dbReference>
<name>A0A0E0I4X0_ORYNI</name>
<dbReference type="FunFam" id="3.60.40.10:FF:000007">
    <property type="entry name" value="Phosphatase 2C and cyclic nucleotide-binding/kinase domain-containing protein"/>
    <property type="match status" value="1"/>
</dbReference>
<accession>A0A0E0I4X0</accession>
<evidence type="ECO:0000256" key="3">
    <source>
        <dbReference type="ARBA" id="ARBA00006702"/>
    </source>
</evidence>
<dbReference type="EC" id="3.1.3.16" evidence="4"/>
<dbReference type="eggNOG" id="KOG0698">
    <property type="taxonomic scope" value="Eukaryota"/>
</dbReference>
<evidence type="ECO:0000313" key="15">
    <source>
        <dbReference type="EnsemblPlants" id="ONIVA07G24170.1"/>
    </source>
</evidence>
<comment type="cofactor">
    <cofactor evidence="2">
        <name>Mg(2+)</name>
        <dbReference type="ChEBI" id="CHEBI:18420"/>
    </cofactor>
</comment>
<dbReference type="Proteomes" id="UP000006591">
    <property type="component" value="Chromosome 7"/>
</dbReference>
<keyword evidence="16" id="KW-1185">Reference proteome</keyword>
<dbReference type="PROSITE" id="PS51746">
    <property type="entry name" value="PPM_2"/>
    <property type="match status" value="1"/>
</dbReference>
<comment type="catalytic activity">
    <reaction evidence="11">
        <text>O-phospho-L-threonyl-[protein] + H2O = L-threonyl-[protein] + phosphate</text>
        <dbReference type="Rhea" id="RHEA:47004"/>
        <dbReference type="Rhea" id="RHEA-COMP:11060"/>
        <dbReference type="Rhea" id="RHEA-COMP:11605"/>
        <dbReference type="ChEBI" id="CHEBI:15377"/>
        <dbReference type="ChEBI" id="CHEBI:30013"/>
        <dbReference type="ChEBI" id="CHEBI:43474"/>
        <dbReference type="ChEBI" id="CHEBI:61977"/>
        <dbReference type="EC" id="3.1.3.16"/>
    </reaction>
</comment>
<comment type="catalytic activity">
    <reaction evidence="10">
        <text>O-phospho-L-seryl-[protein] + H2O = L-seryl-[protein] + phosphate</text>
        <dbReference type="Rhea" id="RHEA:20629"/>
        <dbReference type="Rhea" id="RHEA-COMP:9863"/>
        <dbReference type="Rhea" id="RHEA-COMP:11604"/>
        <dbReference type="ChEBI" id="CHEBI:15377"/>
        <dbReference type="ChEBI" id="CHEBI:29999"/>
        <dbReference type="ChEBI" id="CHEBI:43474"/>
        <dbReference type="ChEBI" id="CHEBI:83421"/>
        <dbReference type="EC" id="3.1.3.16"/>
    </reaction>
</comment>
<keyword evidence="8 12" id="KW-0904">Protein phosphatase</keyword>
<dbReference type="Gramene" id="ONIVA07G24170.1">
    <property type="protein sequence ID" value="ONIVA07G24170.1"/>
    <property type="gene ID" value="ONIVA07G24170"/>
</dbReference>
<comment type="similarity">
    <text evidence="3 12">Belongs to the PP2C family.</text>
</comment>